<dbReference type="GeneID" id="5434875"/>
<dbReference type="RefSeq" id="XP_001554291.1">
    <property type="nucleotide sequence ID" value="XM_001554241.2"/>
</dbReference>
<dbReference type="OrthoDB" id="10011777at2759"/>
<dbReference type="PANTHER" id="PTHR40624">
    <property type="entry name" value="BIOSYNTHESIS MONOOXYGENASE, PUTATIVE (AFU_ORTHOLOGUE AFUA_1G12025)-RELATED"/>
    <property type="match status" value="1"/>
</dbReference>
<accession>A0A384JAL8</accession>
<dbReference type="AlphaFoldDB" id="A0A384JAL8"/>
<dbReference type="Gene3D" id="3.30.70.100">
    <property type="match status" value="1"/>
</dbReference>
<sequence>MAPIHYLVTVTPTPGKEARLREVLTHIANEVQKNEPGLHKYHFFEQYDGEKGNVFIAQETYEDEAALASHANTSYSLEFIKIVTEEGLLAAPFEVKKIKPFAGFASR</sequence>
<dbReference type="InterPro" id="IPR007138">
    <property type="entry name" value="ABM_dom"/>
</dbReference>
<dbReference type="InterPro" id="IPR011008">
    <property type="entry name" value="Dimeric_a/b-barrel"/>
</dbReference>
<dbReference type="OMA" id="HFFEQYD"/>
<feature type="domain" description="ABM" evidence="1">
    <location>
        <begin position="4"/>
        <end position="98"/>
    </location>
</feature>
<dbReference type="PROSITE" id="PS51725">
    <property type="entry name" value="ABM"/>
    <property type="match status" value="1"/>
</dbReference>
<dbReference type="PANTHER" id="PTHR40624:SF1">
    <property type="entry name" value="BIOSYNTHESIS MONOOXYGENASE, PUTATIVE (AFU_ORTHOLOGUE AFUA_1G12025)-RELATED"/>
    <property type="match status" value="1"/>
</dbReference>
<dbReference type="Pfam" id="PF03992">
    <property type="entry name" value="ABM"/>
    <property type="match status" value="1"/>
</dbReference>
<proteinExistence type="predicted"/>
<keyword evidence="3" id="KW-1185">Reference proteome</keyword>
<dbReference type="Proteomes" id="UP000001798">
    <property type="component" value="Chromosome 2"/>
</dbReference>
<dbReference type="EMBL" id="CP009806">
    <property type="protein sequence ID" value="ATZ47619.1"/>
    <property type="molecule type" value="Genomic_DNA"/>
</dbReference>
<reference evidence="2 3" key="1">
    <citation type="journal article" date="2011" name="PLoS Genet.">
        <title>Genomic analysis of the necrotrophic fungal pathogens Sclerotinia sclerotiorum and Botrytis cinerea.</title>
        <authorList>
            <person name="Amselem J."/>
            <person name="Cuomo C.A."/>
            <person name="van Kan J.A."/>
            <person name="Viaud M."/>
            <person name="Benito E.P."/>
            <person name="Couloux A."/>
            <person name="Coutinho P.M."/>
            <person name="de Vries R.P."/>
            <person name="Dyer P.S."/>
            <person name="Fillinger S."/>
            <person name="Fournier E."/>
            <person name="Gout L."/>
            <person name="Hahn M."/>
            <person name="Kohn L."/>
            <person name="Lapalu N."/>
            <person name="Plummer K.M."/>
            <person name="Pradier J.M."/>
            <person name="Quevillon E."/>
            <person name="Sharon A."/>
            <person name="Simon A."/>
            <person name="ten Have A."/>
            <person name="Tudzynski B."/>
            <person name="Tudzynski P."/>
            <person name="Wincker P."/>
            <person name="Andrew M."/>
            <person name="Anthouard V."/>
            <person name="Beever R.E."/>
            <person name="Beffa R."/>
            <person name="Benoit I."/>
            <person name="Bouzid O."/>
            <person name="Brault B."/>
            <person name="Chen Z."/>
            <person name="Choquer M."/>
            <person name="Collemare J."/>
            <person name="Cotton P."/>
            <person name="Danchin E.G."/>
            <person name="Da Silva C."/>
            <person name="Gautier A."/>
            <person name="Giraud C."/>
            <person name="Giraud T."/>
            <person name="Gonzalez C."/>
            <person name="Grossetete S."/>
            <person name="Guldener U."/>
            <person name="Henrissat B."/>
            <person name="Howlett B.J."/>
            <person name="Kodira C."/>
            <person name="Kretschmer M."/>
            <person name="Lappartient A."/>
            <person name="Leroch M."/>
            <person name="Levis C."/>
            <person name="Mauceli E."/>
            <person name="Neuveglise C."/>
            <person name="Oeser B."/>
            <person name="Pearson M."/>
            <person name="Poulain J."/>
            <person name="Poussereau N."/>
            <person name="Quesneville H."/>
            <person name="Rascle C."/>
            <person name="Schumacher J."/>
            <person name="Segurens B."/>
            <person name="Sexton A."/>
            <person name="Silva E."/>
            <person name="Sirven C."/>
            <person name="Soanes D.M."/>
            <person name="Talbot N.J."/>
            <person name="Templeton M."/>
            <person name="Yandava C."/>
            <person name="Yarden O."/>
            <person name="Zeng Q."/>
            <person name="Rollins J.A."/>
            <person name="Lebrun M.H."/>
            <person name="Dickman M."/>
        </authorList>
    </citation>
    <scope>NUCLEOTIDE SEQUENCE [LARGE SCALE GENOMIC DNA]</scope>
    <source>
        <strain evidence="2 3">B05.10</strain>
    </source>
</reference>
<dbReference type="KEGG" id="bfu:BCIN_02g08790"/>
<dbReference type="VEuPathDB" id="FungiDB:Bcin02g08790"/>
<dbReference type="SUPFAM" id="SSF54909">
    <property type="entry name" value="Dimeric alpha+beta barrel"/>
    <property type="match status" value="1"/>
</dbReference>
<evidence type="ECO:0000313" key="2">
    <source>
        <dbReference type="EMBL" id="ATZ47619.1"/>
    </source>
</evidence>
<reference evidence="2 3" key="2">
    <citation type="journal article" date="2012" name="Eukaryot. Cell">
        <title>Genome update of Botrytis cinerea strains B05.10 and T4.</title>
        <authorList>
            <person name="Staats M."/>
            <person name="van Kan J.A."/>
        </authorList>
    </citation>
    <scope>NUCLEOTIDE SEQUENCE [LARGE SCALE GENOMIC DNA]</scope>
    <source>
        <strain evidence="2 3">B05.10</strain>
    </source>
</reference>
<organism evidence="2 3">
    <name type="scientific">Botryotinia fuckeliana (strain B05.10)</name>
    <name type="common">Noble rot fungus</name>
    <name type="synonym">Botrytis cinerea</name>
    <dbReference type="NCBI Taxonomy" id="332648"/>
    <lineage>
        <taxon>Eukaryota</taxon>
        <taxon>Fungi</taxon>
        <taxon>Dikarya</taxon>
        <taxon>Ascomycota</taxon>
        <taxon>Pezizomycotina</taxon>
        <taxon>Leotiomycetes</taxon>
        <taxon>Helotiales</taxon>
        <taxon>Sclerotiniaceae</taxon>
        <taxon>Botrytis</taxon>
    </lineage>
</organism>
<protein>
    <recommendedName>
        <fullName evidence="1">ABM domain-containing protein</fullName>
    </recommendedName>
</protein>
<reference evidence="2 3" key="3">
    <citation type="journal article" date="2017" name="Mol. Plant Pathol.">
        <title>A gapless genome sequence of the fungus Botrytis cinerea.</title>
        <authorList>
            <person name="Van Kan J.A."/>
            <person name="Stassen J.H."/>
            <person name="Mosbach A."/>
            <person name="Van Der Lee T.A."/>
            <person name="Faino L."/>
            <person name="Farmer A.D."/>
            <person name="Papasotiriou D.G."/>
            <person name="Zhou S."/>
            <person name="Seidl M.F."/>
            <person name="Cottam E."/>
            <person name="Edel D."/>
            <person name="Hahn M."/>
            <person name="Schwartz D.C."/>
            <person name="Dietrich R.A."/>
            <person name="Widdison S."/>
            <person name="Scalliet G."/>
        </authorList>
    </citation>
    <scope>NUCLEOTIDE SEQUENCE [LARGE SCALE GENOMIC DNA]</scope>
    <source>
        <strain evidence="2 3">B05.10</strain>
    </source>
</reference>
<evidence type="ECO:0000259" key="1">
    <source>
        <dbReference type="PROSITE" id="PS51725"/>
    </source>
</evidence>
<name>A0A384JAL8_BOTFB</name>
<gene>
    <name evidence="2" type="ORF">BCIN_02g08790</name>
</gene>
<evidence type="ECO:0000313" key="3">
    <source>
        <dbReference type="Proteomes" id="UP000001798"/>
    </source>
</evidence>